<organism evidence="7 8">
    <name type="scientific">Marinobacterium lacunae</name>
    <dbReference type="NCBI Taxonomy" id="1232683"/>
    <lineage>
        <taxon>Bacteria</taxon>
        <taxon>Pseudomonadati</taxon>
        <taxon>Pseudomonadota</taxon>
        <taxon>Gammaproteobacteria</taxon>
        <taxon>Oceanospirillales</taxon>
        <taxon>Oceanospirillaceae</taxon>
        <taxon>Marinobacterium</taxon>
    </lineage>
</organism>
<reference evidence="7 8" key="1">
    <citation type="submission" date="2014-04" db="EMBL/GenBank/DDBJ databases">
        <title>Marinobacterium kochiensis sp. nov., isolated from sediment sample collected from Kochi backwaters in Kerala, India.</title>
        <authorList>
            <person name="Singh A."/>
            <person name="Pinnaka A.K."/>
        </authorList>
    </citation>
    <scope>NUCLEOTIDE SEQUENCE [LARGE SCALE GENOMIC DNA]</scope>
    <source>
        <strain evidence="7 8">AK27</strain>
    </source>
</reference>
<comment type="caution">
    <text evidence="7">The sequence shown here is derived from an EMBL/GenBank/DDBJ whole genome shotgun (WGS) entry which is preliminary data.</text>
</comment>
<keyword evidence="5 6" id="KW-0472">Membrane</keyword>
<accession>A0A081FVQ3</accession>
<dbReference type="PANTHER" id="PTHR30086">
    <property type="entry name" value="ARGININE EXPORTER PROTEIN ARGO"/>
    <property type="match status" value="1"/>
</dbReference>
<keyword evidence="3 6" id="KW-0812">Transmembrane</keyword>
<name>A0A081FVQ3_9GAMM</name>
<dbReference type="PATRIC" id="fig|1232683.4.peg.3030"/>
<feature type="transmembrane region" description="Helical" evidence="6">
    <location>
        <begin position="72"/>
        <end position="90"/>
    </location>
</feature>
<evidence type="ECO:0000313" key="8">
    <source>
        <dbReference type="Proteomes" id="UP000028252"/>
    </source>
</evidence>
<dbReference type="AlphaFoldDB" id="A0A081FVQ3"/>
<evidence type="ECO:0000256" key="3">
    <source>
        <dbReference type="ARBA" id="ARBA00022692"/>
    </source>
</evidence>
<evidence type="ECO:0000313" key="7">
    <source>
        <dbReference type="EMBL" id="KEA62608.1"/>
    </source>
</evidence>
<dbReference type="GO" id="GO:0005886">
    <property type="term" value="C:plasma membrane"/>
    <property type="evidence" value="ECO:0007669"/>
    <property type="project" value="UniProtKB-SubCell"/>
</dbReference>
<evidence type="ECO:0000256" key="2">
    <source>
        <dbReference type="ARBA" id="ARBA00022475"/>
    </source>
</evidence>
<dbReference type="Pfam" id="PF01810">
    <property type="entry name" value="LysE"/>
    <property type="match status" value="1"/>
</dbReference>
<evidence type="ECO:0000256" key="5">
    <source>
        <dbReference type="ARBA" id="ARBA00023136"/>
    </source>
</evidence>
<evidence type="ECO:0000256" key="1">
    <source>
        <dbReference type="ARBA" id="ARBA00004651"/>
    </source>
</evidence>
<dbReference type="GO" id="GO:0015171">
    <property type="term" value="F:amino acid transmembrane transporter activity"/>
    <property type="evidence" value="ECO:0007669"/>
    <property type="project" value="TreeGrafter"/>
</dbReference>
<sequence length="203" mass="21876">MSSLYLSFSVFAFIASITPGPTNVLALSSGSRQGFTATLPFVIGASFGAALILFLTATGLARLLFDYPEIRLTLAIIGTLWLTWMAFKLYHAPVDAPDGVTMAARPVLWQHGMLMQFVNPKTWLMAMTVSSLFAPVSGAALLHNLALALIFFLVTTPCIAAWAWIGSGSNRVLRSEKQRAGLNRLLAILLALSVWVALYSGTP</sequence>
<dbReference type="EMBL" id="JMQN01000047">
    <property type="protein sequence ID" value="KEA62608.1"/>
    <property type="molecule type" value="Genomic_DNA"/>
</dbReference>
<evidence type="ECO:0000256" key="4">
    <source>
        <dbReference type="ARBA" id="ARBA00022989"/>
    </source>
</evidence>
<dbReference type="eggNOG" id="COG1280">
    <property type="taxonomic scope" value="Bacteria"/>
</dbReference>
<keyword evidence="8" id="KW-1185">Reference proteome</keyword>
<dbReference type="OrthoDB" id="9812084at2"/>
<gene>
    <name evidence="7" type="ORF">ADIMK_3080</name>
</gene>
<dbReference type="PANTHER" id="PTHR30086:SF20">
    <property type="entry name" value="ARGININE EXPORTER PROTEIN ARGO-RELATED"/>
    <property type="match status" value="1"/>
</dbReference>
<dbReference type="InterPro" id="IPR001123">
    <property type="entry name" value="LeuE-type"/>
</dbReference>
<keyword evidence="4 6" id="KW-1133">Transmembrane helix</keyword>
<dbReference type="GO" id="GO:0033228">
    <property type="term" value="P:cysteine export across plasma membrane"/>
    <property type="evidence" value="ECO:0007669"/>
    <property type="project" value="TreeGrafter"/>
</dbReference>
<feature type="transmembrane region" description="Helical" evidence="6">
    <location>
        <begin position="147"/>
        <end position="165"/>
    </location>
</feature>
<feature type="transmembrane region" description="Helical" evidence="6">
    <location>
        <begin position="42"/>
        <end position="65"/>
    </location>
</feature>
<proteinExistence type="predicted"/>
<feature type="transmembrane region" description="Helical" evidence="6">
    <location>
        <begin position="185"/>
        <end position="202"/>
    </location>
</feature>
<dbReference type="STRING" id="1232683.ADIMK_3080"/>
<keyword evidence="2" id="KW-1003">Cell membrane</keyword>
<comment type="subcellular location">
    <subcellularLocation>
        <location evidence="1">Cell membrane</location>
        <topology evidence="1">Multi-pass membrane protein</topology>
    </subcellularLocation>
</comment>
<protein>
    <submittedName>
        <fullName evidence="7">Transporter, LysE family</fullName>
    </submittedName>
</protein>
<evidence type="ECO:0000256" key="6">
    <source>
        <dbReference type="SAM" id="Phobius"/>
    </source>
</evidence>
<dbReference type="Proteomes" id="UP000028252">
    <property type="component" value="Unassembled WGS sequence"/>
</dbReference>
<dbReference type="RefSeq" id="WP_036190104.1">
    <property type="nucleotide sequence ID" value="NZ_JMQN01000047.1"/>
</dbReference>